<dbReference type="Proteomes" id="UP000836597">
    <property type="component" value="Chromosome"/>
</dbReference>
<evidence type="ECO:0000313" key="5">
    <source>
        <dbReference type="Proteomes" id="UP001071230"/>
    </source>
</evidence>
<reference evidence="4" key="1">
    <citation type="submission" date="2014-11" db="EMBL/GenBank/DDBJ databases">
        <authorList>
            <person name="Hornung B.V."/>
        </authorList>
    </citation>
    <scope>NUCLEOTIDE SEQUENCE</scope>
    <source>
        <strain evidence="4">INE</strain>
    </source>
</reference>
<evidence type="ECO:0000256" key="1">
    <source>
        <dbReference type="ARBA" id="ARBA00022679"/>
    </source>
</evidence>
<dbReference type="GO" id="GO:0009103">
    <property type="term" value="P:lipopolysaccharide biosynthetic process"/>
    <property type="evidence" value="ECO:0007669"/>
    <property type="project" value="TreeGrafter"/>
</dbReference>
<evidence type="ECO:0000313" key="3">
    <source>
        <dbReference type="EMBL" id="CAA7603150.1"/>
    </source>
</evidence>
<dbReference type="Pfam" id="PF13692">
    <property type="entry name" value="Glyco_trans_1_4"/>
    <property type="match status" value="1"/>
</dbReference>
<keyword evidence="5" id="KW-1185">Reference proteome</keyword>
<feature type="domain" description="Glycosyltransferase subfamily 4-like N-terminal" evidence="2">
    <location>
        <begin position="16"/>
        <end position="217"/>
    </location>
</feature>
<dbReference type="PANTHER" id="PTHR46401:SF2">
    <property type="entry name" value="GLYCOSYLTRANSFERASE WBBK-RELATED"/>
    <property type="match status" value="1"/>
</dbReference>
<reference evidence="3" key="2">
    <citation type="submission" date="2020-01" db="EMBL/GenBank/DDBJ databases">
        <authorList>
            <person name="Hornung B."/>
        </authorList>
    </citation>
    <scope>NUCLEOTIDE SEQUENCE</scope>
    <source>
        <strain evidence="3">PacBioINE</strain>
    </source>
</reference>
<evidence type="ECO:0000259" key="2">
    <source>
        <dbReference type="Pfam" id="PF13439"/>
    </source>
</evidence>
<dbReference type="Pfam" id="PF13439">
    <property type="entry name" value="Glyco_transf_4"/>
    <property type="match status" value="1"/>
</dbReference>
<evidence type="ECO:0000313" key="4">
    <source>
        <dbReference type="EMBL" id="CEJ07622.1"/>
    </source>
</evidence>
<sequence>MKVLQINSVSGFGSTGRIVTDLDTTLRAKGIESYIAYGREALAENDHTLRVGRKLDYIVHGGLTRLFDRHGLWGSGRATRKLIRRIREIDPDVIHLHNLHGYYLNVRVLFEYLREARKPVIWTLHDCWSFTGHCAHFSYAQCERWREGCHTCPQKRTYPASNLLDNSRRNYEKKKELFTGLENTVIVTPSQWLADLVAKSFLAKYPIKVINNGIDTEVFKPVDGEPARRKYGLGKSFVILGVASTWSERKGFSSFIELSKRIDDTCKIVLVGLSEKQMAKLPANVIGIRRTSDVNELAEVYSAADVFVNASVEETFGLVTAEALACGTPAIVFDSTPGTEIVMEGCGYVVRPDNIQGLVGCIEKVRAKGKSHYSESCRQRVEVNFRKSERFDAYVEVYRNLDEKERVRGLGT</sequence>
<keyword evidence="1" id="KW-0808">Transferase</keyword>
<name>A0A8S0X7A4_9FIRM</name>
<dbReference type="SUPFAM" id="SSF53756">
    <property type="entry name" value="UDP-Glycosyltransferase/glycogen phosphorylase"/>
    <property type="match status" value="1"/>
</dbReference>
<protein>
    <submittedName>
        <fullName evidence="3 4">Glycosyltransferase</fullName>
    </submittedName>
</protein>
<proteinExistence type="predicted"/>
<dbReference type="PANTHER" id="PTHR46401">
    <property type="entry name" value="GLYCOSYLTRANSFERASE WBBK-RELATED"/>
    <property type="match status" value="1"/>
</dbReference>
<dbReference type="InterPro" id="IPR028098">
    <property type="entry name" value="Glyco_trans_4-like_N"/>
</dbReference>
<accession>A0A8S0X7A4</accession>
<dbReference type="EMBL" id="LR746496">
    <property type="protein sequence ID" value="CAA7603150.1"/>
    <property type="molecule type" value="Genomic_DNA"/>
</dbReference>
<dbReference type="Proteomes" id="UP001071230">
    <property type="component" value="Unassembled WGS sequence"/>
</dbReference>
<gene>
    <name evidence="4" type="ORF">DEACI_2088</name>
    <name evidence="3" type="ORF">DEACI_3973</name>
</gene>
<dbReference type="Gene3D" id="3.40.50.2000">
    <property type="entry name" value="Glycogen Phosphorylase B"/>
    <property type="match status" value="2"/>
</dbReference>
<dbReference type="KEGG" id="aacx:DEACI_3973"/>
<organism evidence="3">
    <name type="scientific">Acididesulfobacillus acetoxydans</name>
    <dbReference type="NCBI Taxonomy" id="1561005"/>
    <lineage>
        <taxon>Bacteria</taxon>
        <taxon>Bacillati</taxon>
        <taxon>Bacillota</taxon>
        <taxon>Clostridia</taxon>
        <taxon>Eubacteriales</taxon>
        <taxon>Peptococcaceae</taxon>
        <taxon>Acididesulfobacillus</taxon>
    </lineage>
</organism>
<dbReference type="GO" id="GO:0016757">
    <property type="term" value="F:glycosyltransferase activity"/>
    <property type="evidence" value="ECO:0007669"/>
    <property type="project" value="TreeGrafter"/>
</dbReference>
<dbReference type="RefSeq" id="WP_240986409.1">
    <property type="nucleotide sequence ID" value="NZ_CDGJ01000060.1"/>
</dbReference>
<dbReference type="AlphaFoldDB" id="A0A8S0X7A4"/>
<dbReference type="EMBL" id="CDGJ01000060">
    <property type="protein sequence ID" value="CEJ07622.1"/>
    <property type="molecule type" value="Genomic_DNA"/>
</dbReference>